<name>A0A7J7ZJ23_PIPKU</name>
<keyword evidence="1" id="KW-1133">Transmembrane helix</keyword>
<dbReference type="EMBL" id="JACAGB010000003">
    <property type="protein sequence ID" value="KAF6374267.1"/>
    <property type="molecule type" value="Genomic_DNA"/>
</dbReference>
<sequence>MLAFFSFLFFSFLFFSFLFFSFLFFSFLFFSFLFFPFLSFSFLSFPFLFFSFLFFSFLFFSFLFFSFSFFLSFFFFKYILLIFLQRRRERDRELETSMKEIIDQLPLAHPLLGMCPQPMYMPLTGIELGPFSLQTDALSTEPNWFGSHAYFIRTLQRPDSTGEQQRGLPGAVCI</sequence>
<evidence type="ECO:0000256" key="1">
    <source>
        <dbReference type="SAM" id="Phobius"/>
    </source>
</evidence>
<feature type="transmembrane region" description="Helical" evidence="1">
    <location>
        <begin position="7"/>
        <end position="35"/>
    </location>
</feature>
<proteinExistence type="predicted"/>
<evidence type="ECO:0000313" key="3">
    <source>
        <dbReference type="Proteomes" id="UP000558488"/>
    </source>
</evidence>
<accession>A0A7J7ZJ23</accession>
<feature type="transmembrane region" description="Helical" evidence="1">
    <location>
        <begin position="47"/>
        <end position="80"/>
    </location>
</feature>
<dbReference type="AlphaFoldDB" id="A0A7J7ZJ23"/>
<keyword evidence="1" id="KW-0812">Transmembrane</keyword>
<evidence type="ECO:0000313" key="2">
    <source>
        <dbReference type="EMBL" id="KAF6374267.1"/>
    </source>
</evidence>
<organism evidence="2 3">
    <name type="scientific">Pipistrellus kuhlii</name>
    <name type="common">Kuhl's pipistrelle</name>
    <dbReference type="NCBI Taxonomy" id="59472"/>
    <lineage>
        <taxon>Eukaryota</taxon>
        <taxon>Metazoa</taxon>
        <taxon>Chordata</taxon>
        <taxon>Craniata</taxon>
        <taxon>Vertebrata</taxon>
        <taxon>Euteleostomi</taxon>
        <taxon>Mammalia</taxon>
        <taxon>Eutheria</taxon>
        <taxon>Laurasiatheria</taxon>
        <taxon>Chiroptera</taxon>
        <taxon>Yangochiroptera</taxon>
        <taxon>Vespertilionidae</taxon>
        <taxon>Pipistrellus</taxon>
    </lineage>
</organism>
<comment type="caution">
    <text evidence="2">The sequence shown here is derived from an EMBL/GenBank/DDBJ whole genome shotgun (WGS) entry which is preliminary data.</text>
</comment>
<protein>
    <submittedName>
        <fullName evidence="2">Uncharacterized protein</fullName>
    </submittedName>
</protein>
<gene>
    <name evidence="2" type="ORF">mPipKuh1_009490</name>
</gene>
<keyword evidence="1" id="KW-0472">Membrane</keyword>
<dbReference type="Proteomes" id="UP000558488">
    <property type="component" value="Unassembled WGS sequence"/>
</dbReference>
<reference evidence="2 3" key="1">
    <citation type="journal article" date="2020" name="Nature">
        <title>Six reference-quality genomes reveal evolution of bat adaptations.</title>
        <authorList>
            <person name="Jebb D."/>
            <person name="Huang Z."/>
            <person name="Pippel M."/>
            <person name="Hughes G.M."/>
            <person name="Lavrichenko K."/>
            <person name="Devanna P."/>
            <person name="Winkler S."/>
            <person name="Jermiin L.S."/>
            <person name="Skirmuntt E.C."/>
            <person name="Katzourakis A."/>
            <person name="Burkitt-Gray L."/>
            <person name="Ray D.A."/>
            <person name="Sullivan K.A.M."/>
            <person name="Roscito J.G."/>
            <person name="Kirilenko B.M."/>
            <person name="Davalos L.M."/>
            <person name="Corthals A.P."/>
            <person name="Power M.L."/>
            <person name="Jones G."/>
            <person name="Ransome R.D."/>
            <person name="Dechmann D.K.N."/>
            <person name="Locatelli A.G."/>
            <person name="Puechmaille S.J."/>
            <person name="Fedrigo O."/>
            <person name="Jarvis E.D."/>
            <person name="Hiller M."/>
            <person name="Vernes S.C."/>
            <person name="Myers E.W."/>
            <person name="Teeling E.C."/>
        </authorList>
    </citation>
    <scope>NUCLEOTIDE SEQUENCE [LARGE SCALE GENOMIC DNA]</scope>
    <source>
        <strain evidence="2">MPipKuh1</strain>
        <tissue evidence="2">Flight muscle</tissue>
    </source>
</reference>
<keyword evidence="3" id="KW-1185">Reference proteome</keyword>